<feature type="non-terminal residue" evidence="1">
    <location>
        <position position="47"/>
    </location>
</feature>
<proteinExistence type="predicted"/>
<dbReference type="InterPro" id="IPR006311">
    <property type="entry name" value="TAT_signal"/>
</dbReference>
<comment type="caution">
    <text evidence="1">The sequence shown here is derived from an EMBL/GenBank/DDBJ whole genome shotgun (WGS) entry which is preliminary data.</text>
</comment>
<dbReference type="AlphaFoldDB" id="A0A849AWE8"/>
<sequence>MKSTASAGRRRGWRAGLAAGIAVAIGSAGVLSALPAQAAETEVKDAV</sequence>
<evidence type="ECO:0000313" key="1">
    <source>
        <dbReference type="EMBL" id="NNG80391.1"/>
    </source>
</evidence>
<dbReference type="Proteomes" id="UP000549517">
    <property type="component" value="Unassembled WGS sequence"/>
</dbReference>
<protein>
    <submittedName>
        <fullName evidence="1">Uncharacterized protein</fullName>
    </submittedName>
</protein>
<accession>A0A849AWE8</accession>
<evidence type="ECO:0000313" key="2">
    <source>
        <dbReference type="Proteomes" id="UP000549517"/>
    </source>
</evidence>
<gene>
    <name evidence="1" type="ORF">HLA91_13605</name>
</gene>
<dbReference type="PROSITE" id="PS51318">
    <property type="entry name" value="TAT"/>
    <property type="match status" value="1"/>
</dbReference>
<name>A0A849AWE8_9MICO</name>
<reference evidence="1 2" key="1">
    <citation type="submission" date="2020-05" db="EMBL/GenBank/DDBJ databases">
        <title>MicrobeNet Type strains.</title>
        <authorList>
            <person name="Nicholson A.C."/>
        </authorList>
    </citation>
    <scope>NUCLEOTIDE SEQUENCE [LARGE SCALE GENOMIC DNA]</scope>
    <source>
        <strain evidence="1 2">CCUG 46604</strain>
    </source>
</reference>
<organism evidence="1 2">
    <name type="scientific">Brevibacterium luteolum</name>
    <dbReference type="NCBI Taxonomy" id="199591"/>
    <lineage>
        <taxon>Bacteria</taxon>
        <taxon>Bacillati</taxon>
        <taxon>Actinomycetota</taxon>
        <taxon>Actinomycetes</taxon>
        <taxon>Micrococcales</taxon>
        <taxon>Brevibacteriaceae</taxon>
        <taxon>Brevibacterium</taxon>
    </lineage>
</organism>
<dbReference type="EMBL" id="JABEMC010000017">
    <property type="protein sequence ID" value="NNG80391.1"/>
    <property type="molecule type" value="Genomic_DNA"/>
</dbReference>